<name>E4KPZ5_9LACT</name>
<sequence length="270" mass="30678">MGTYLSKLLRDVTFNTKQPDSNLYFENGLVVSDELNSALEQSDKLRLFNYISHYNSLSPLGDLKVLPLSNEPLKEVTPLDPTPKLDIEFNTVAYKIKNYRGYLPISQEDVDDTDNAIEDVVLSMMTDKTIDTENYYIAEQLKKAPQESLSRLEDIKDIINTKMGQKTTDIQVVMSTTLYNEYDQNNLLDNVLGTLSSREVIVLPDEVIGNAVGDKVAFVGDLHAYASFIDRQRDTLRWVDNSLYGINLMLMLRFDDVINDTNAGYYVTLD</sequence>
<gene>
    <name evidence="2" type="ORF">HMPREF9257_1634</name>
</gene>
<dbReference type="Proteomes" id="UP000005990">
    <property type="component" value="Unassembled WGS sequence"/>
</dbReference>
<dbReference type="InterPro" id="IPR024455">
    <property type="entry name" value="Phage_capsid"/>
</dbReference>
<evidence type="ECO:0000313" key="2">
    <source>
        <dbReference type="EMBL" id="EFR31349.1"/>
    </source>
</evidence>
<evidence type="ECO:0000256" key="1">
    <source>
        <dbReference type="ARBA" id="ARBA00004328"/>
    </source>
</evidence>
<reference evidence="2 3" key="1">
    <citation type="submission" date="2010-10" db="EMBL/GenBank/DDBJ databases">
        <authorList>
            <person name="Durkin A.S."/>
            <person name="Madupu R."/>
            <person name="Torralba M."/>
            <person name="Gillis M."/>
            <person name="Methe B."/>
            <person name="Sutton G."/>
            <person name="Nelson K.E."/>
        </authorList>
    </citation>
    <scope>NUCLEOTIDE SEQUENCE [LARGE SCALE GENOMIC DNA]</scope>
    <source>
        <strain evidence="2 3">ACS-139-V-Col8</strain>
    </source>
</reference>
<evidence type="ECO:0000313" key="3">
    <source>
        <dbReference type="Proteomes" id="UP000005990"/>
    </source>
</evidence>
<dbReference type="SUPFAM" id="SSF56563">
    <property type="entry name" value="Major capsid protein gp5"/>
    <property type="match status" value="1"/>
</dbReference>
<dbReference type="AlphaFoldDB" id="E4KPZ5"/>
<keyword evidence="3" id="KW-1185">Reference proteome</keyword>
<accession>E4KPZ5</accession>
<dbReference type="OrthoDB" id="64791at2"/>
<dbReference type="eggNOG" id="COG4653">
    <property type="taxonomic scope" value="Bacteria"/>
</dbReference>
<dbReference type="NCBIfam" id="TIGR01554">
    <property type="entry name" value="major_cap_HK97"/>
    <property type="match status" value="1"/>
</dbReference>
<dbReference type="EMBL" id="AENN01000015">
    <property type="protein sequence ID" value="EFR31349.1"/>
    <property type="molecule type" value="Genomic_DNA"/>
</dbReference>
<dbReference type="STRING" id="908337.HMPREF9257_1634"/>
<protein>
    <submittedName>
        <fullName evidence="2">Phage capsid family</fullName>
    </submittedName>
</protein>
<proteinExistence type="predicted"/>
<comment type="caution">
    <text evidence="2">The sequence shown here is derived from an EMBL/GenBank/DDBJ whole genome shotgun (WGS) entry which is preliminary data.</text>
</comment>
<organism evidence="2 3">
    <name type="scientific">Eremococcus coleocola ACS-139-V-Col8</name>
    <dbReference type="NCBI Taxonomy" id="908337"/>
    <lineage>
        <taxon>Bacteria</taxon>
        <taxon>Bacillati</taxon>
        <taxon>Bacillota</taxon>
        <taxon>Bacilli</taxon>
        <taxon>Lactobacillales</taxon>
        <taxon>Aerococcaceae</taxon>
        <taxon>Eremococcus</taxon>
    </lineage>
</organism>
<comment type="subcellular location">
    <subcellularLocation>
        <location evidence="1">Virion</location>
    </subcellularLocation>
</comment>